<dbReference type="SMART" id="SM00116">
    <property type="entry name" value="CBS"/>
    <property type="match status" value="2"/>
</dbReference>
<feature type="domain" description="CBS" evidence="12">
    <location>
        <begin position="281"/>
        <end position="337"/>
    </location>
</feature>
<dbReference type="InterPro" id="IPR000644">
    <property type="entry name" value="CBS_dom"/>
</dbReference>
<dbReference type="EMBL" id="CP014692">
    <property type="protein sequence ID" value="AQS85037.1"/>
    <property type="molecule type" value="Genomic_DNA"/>
</dbReference>
<comment type="similarity">
    <text evidence="2">Belongs to the UPF0053 family. Hemolysin C subfamily.</text>
</comment>
<evidence type="ECO:0000256" key="3">
    <source>
        <dbReference type="ARBA" id="ARBA00022475"/>
    </source>
</evidence>
<gene>
    <name evidence="14" type="ORF">A0U92_09895</name>
</gene>
<dbReference type="STRING" id="435.A0U92_09895"/>
<dbReference type="Gene3D" id="3.30.465.10">
    <property type="match status" value="1"/>
</dbReference>
<evidence type="ECO:0000256" key="6">
    <source>
        <dbReference type="ARBA" id="ARBA00022989"/>
    </source>
</evidence>
<dbReference type="KEGG" id="aace:A0U92_09895"/>
<keyword evidence="3" id="KW-1003">Cell membrane</keyword>
<evidence type="ECO:0000256" key="10">
    <source>
        <dbReference type="PROSITE-ProRule" id="PRU01193"/>
    </source>
</evidence>
<evidence type="ECO:0000256" key="11">
    <source>
        <dbReference type="SAM" id="Phobius"/>
    </source>
</evidence>
<evidence type="ECO:0000256" key="8">
    <source>
        <dbReference type="ARBA" id="ARBA00023136"/>
    </source>
</evidence>
<dbReference type="InterPro" id="IPR044751">
    <property type="entry name" value="Ion_transp-like_CBS"/>
</dbReference>
<dbReference type="AlphaFoldDB" id="A0A1U9KH17"/>
<dbReference type="InterPro" id="IPR016169">
    <property type="entry name" value="FAD-bd_PCMH_sub2"/>
</dbReference>
<protein>
    <submittedName>
        <fullName evidence="14">Hemolysin C</fullName>
    </submittedName>
</protein>
<evidence type="ECO:0000259" key="13">
    <source>
        <dbReference type="PROSITE" id="PS51846"/>
    </source>
</evidence>
<name>A0A1U9KH17_ACEAC</name>
<comment type="subcellular location">
    <subcellularLocation>
        <location evidence="1">Cell membrane</location>
        <topology evidence="1">Multi-pass membrane protein</topology>
    </subcellularLocation>
</comment>
<keyword evidence="15" id="KW-1185">Reference proteome</keyword>
<dbReference type="SMART" id="SM01091">
    <property type="entry name" value="CorC_HlyC"/>
    <property type="match status" value="1"/>
</dbReference>
<dbReference type="Pfam" id="PF01595">
    <property type="entry name" value="CNNM"/>
    <property type="match status" value="1"/>
</dbReference>
<evidence type="ECO:0000256" key="1">
    <source>
        <dbReference type="ARBA" id="ARBA00004651"/>
    </source>
</evidence>
<dbReference type="GO" id="GO:0005886">
    <property type="term" value="C:plasma membrane"/>
    <property type="evidence" value="ECO:0007669"/>
    <property type="project" value="UniProtKB-SubCell"/>
</dbReference>
<keyword evidence="5" id="KW-0677">Repeat</keyword>
<dbReference type="PROSITE" id="PS51846">
    <property type="entry name" value="CNNM"/>
    <property type="match status" value="1"/>
</dbReference>
<dbReference type="RefSeq" id="WP_077813081.1">
    <property type="nucleotide sequence ID" value="NZ_CP014692.1"/>
</dbReference>
<evidence type="ECO:0000313" key="15">
    <source>
        <dbReference type="Proteomes" id="UP000188937"/>
    </source>
</evidence>
<dbReference type="InterPro" id="IPR002550">
    <property type="entry name" value="CNNM"/>
</dbReference>
<feature type="domain" description="CBS" evidence="12">
    <location>
        <begin position="217"/>
        <end position="276"/>
    </location>
</feature>
<dbReference type="GO" id="GO:0050660">
    <property type="term" value="F:flavin adenine dinucleotide binding"/>
    <property type="evidence" value="ECO:0007669"/>
    <property type="project" value="InterPro"/>
</dbReference>
<evidence type="ECO:0000256" key="5">
    <source>
        <dbReference type="ARBA" id="ARBA00022737"/>
    </source>
</evidence>
<dbReference type="InterPro" id="IPR005170">
    <property type="entry name" value="Transptr-assoc_dom"/>
</dbReference>
<sequence length="429" mass="47012">MTVSILIILLLVILNGVFAMGELALISLKRARLVMLQSQGVRGAERALKLADDPQRFLPTVQIGMTLVSILEGTFGGVKIEAALTPWLAQFESLRPFAEDISMVVVVFAITGLMLVLGELVPKQLALQYPEQIAAMLAVPLDVLGMVARPFVWFLRLSSNLVLKLLRVPVADRQTLTEEELRAVLLEGAQSGVLEHEERTMIERLLRLADRPVRAIMTPRNEIIWIERHVPRDVLVSTLRTTTFSRLVVCEGGVDNPVGVILASDMLDRLLDGMPVSIEAGLRQPVVVPDSISALDMLERMRSIPLGIALVVDEYGSFEGIVTASDLFDAIVGEVNEHGQHTLLSVKPGDVVILEGSEPADEVKDRLGLGELPGEGDYHTLGGLILALLRRVPAVADKVVFSGWLFEVLEMEGRRVTRVKASRQVLAEN</sequence>
<dbReference type="SUPFAM" id="SSF56176">
    <property type="entry name" value="FAD-binding/transporter-associated domain-like"/>
    <property type="match status" value="1"/>
</dbReference>
<evidence type="ECO:0000313" key="14">
    <source>
        <dbReference type="EMBL" id="AQS85037.1"/>
    </source>
</evidence>
<dbReference type="OrthoDB" id="9805314at2"/>
<dbReference type="PANTHER" id="PTHR43099">
    <property type="entry name" value="UPF0053 PROTEIN YRKA"/>
    <property type="match status" value="1"/>
</dbReference>
<dbReference type="Pfam" id="PF03471">
    <property type="entry name" value="CorC_HlyC"/>
    <property type="match status" value="1"/>
</dbReference>
<dbReference type="InterPro" id="IPR051676">
    <property type="entry name" value="UPF0053_domain"/>
</dbReference>
<dbReference type="CDD" id="cd04590">
    <property type="entry name" value="CBS_pair_CorC_HlyC_assoc"/>
    <property type="match status" value="1"/>
</dbReference>
<feature type="transmembrane region" description="Helical" evidence="11">
    <location>
        <begin position="101"/>
        <end position="121"/>
    </location>
</feature>
<dbReference type="Proteomes" id="UP000188937">
    <property type="component" value="Chromosome"/>
</dbReference>
<organism evidence="14 15">
    <name type="scientific">Acetobacter aceti</name>
    <dbReference type="NCBI Taxonomy" id="435"/>
    <lineage>
        <taxon>Bacteria</taxon>
        <taxon>Pseudomonadati</taxon>
        <taxon>Pseudomonadota</taxon>
        <taxon>Alphaproteobacteria</taxon>
        <taxon>Acetobacterales</taxon>
        <taxon>Acetobacteraceae</taxon>
        <taxon>Acetobacter</taxon>
        <taxon>Acetobacter subgen. Acetobacter</taxon>
    </lineage>
</organism>
<feature type="transmembrane region" description="Helical" evidence="11">
    <location>
        <begin position="133"/>
        <end position="155"/>
    </location>
</feature>
<dbReference type="Gene3D" id="3.10.580.10">
    <property type="entry name" value="CBS-domain"/>
    <property type="match status" value="1"/>
</dbReference>
<dbReference type="PROSITE" id="PS51371">
    <property type="entry name" value="CBS"/>
    <property type="match status" value="2"/>
</dbReference>
<evidence type="ECO:0000259" key="12">
    <source>
        <dbReference type="PROSITE" id="PS51371"/>
    </source>
</evidence>
<evidence type="ECO:0000256" key="9">
    <source>
        <dbReference type="PROSITE-ProRule" id="PRU00703"/>
    </source>
</evidence>
<reference evidence="14 15" key="1">
    <citation type="submission" date="2016-03" db="EMBL/GenBank/DDBJ databases">
        <title>Acetic acid bacteria sequencing.</title>
        <authorList>
            <person name="Brandt J."/>
            <person name="Jakob F."/>
            <person name="Vogel R.F."/>
        </authorList>
    </citation>
    <scope>NUCLEOTIDE SEQUENCE [LARGE SCALE GENOMIC DNA]</scope>
    <source>
        <strain evidence="14 15">TMW2.1153</strain>
    </source>
</reference>
<dbReference type="InterPro" id="IPR036318">
    <property type="entry name" value="FAD-bd_PCMH-like_sf"/>
</dbReference>
<keyword evidence="7 9" id="KW-0129">CBS domain</keyword>
<dbReference type="SUPFAM" id="SSF54631">
    <property type="entry name" value="CBS-domain pair"/>
    <property type="match status" value="1"/>
</dbReference>
<evidence type="ECO:0000256" key="2">
    <source>
        <dbReference type="ARBA" id="ARBA00006446"/>
    </source>
</evidence>
<dbReference type="PANTHER" id="PTHR43099:SF2">
    <property type="entry name" value="UPF0053 PROTEIN YRKA"/>
    <property type="match status" value="1"/>
</dbReference>
<proteinExistence type="inferred from homology"/>
<dbReference type="InterPro" id="IPR046342">
    <property type="entry name" value="CBS_dom_sf"/>
</dbReference>
<accession>A0A1U9KH17</accession>
<keyword evidence="4 10" id="KW-0812">Transmembrane</keyword>
<feature type="domain" description="CNNM transmembrane" evidence="13">
    <location>
        <begin position="1"/>
        <end position="198"/>
    </location>
</feature>
<evidence type="ECO:0000256" key="4">
    <source>
        <dbReference type="ARBA" id="ARBA00022692"/>
    </source>
</evidence>
<keyword evidence="8 10" id="KW-0472">Membrane</keyword>
<dbReference type="Pfam" id="PF00571">
    <property type="entry name" value="CBS"/>
    <property type="match status" value="1"/>
</dbReference>
<evidence type="ECO:0000256" key="7">
    <source>
        <dbReference type="ARBA" id="ARBA00023122"/>
    </source>
</evidence>
<dbReference type="eggNOG" id="COG1253">
    <property type="taxonomic scope" value="Bacteria"/>
</dbReference>
<keyword evidence="6 10" id="KW-1133">Transmembrane helix</keyword>